<sequence>MNTVNDTETPRPAIQRRPWYRRPLPAVVAITSAGVVTTAAVGLVAVTGATARDLPIPETTAPVVVEVRPGDTEGAAELLERAALAAQSRPAPEVDADDFLYARSMATGLVPIGEQVEWGEGPMGTSGPNEFEVWVAQESTGARGLARENGAEWTVEQIDGSWTDLYAVQAGLPTEPEAFLTHIRDRRLAEGRGRDDDHRAFTAMALLLEDGQPLPPALEAAVYRAAALLPGAMVVEGVEDTAGRPGVAIAHEDAGEGERVEWIFDPETFDYLGERRLQITATSHIEVGTVLYGQAVLDSGVVDEAGEEPAGKS</sequence>
<evidence type="ECO:0000313" key="3">
    <source>
        <dbReference type="Proteomes" id="UP000190637"/>
    </source>
</evidence>
<accession>A0A1T4Q5P6</accession>
<dbReference type="InterPro" id="IPR047789">
    <property type="entry name" value="CU044_5270-like"/>
</dbReference>
<dbReference type="OrthoDB" id="3387554at2"/>
<keyword evidence="1" id="KW-0472">Membrane</keyword>
<evidence type="ECO:0008006" key="4">
    <source>
        <dbReference type="Google" id="ProtNLM"/>
    </source>
</evidence>
<keyword evidence="3" id="KW-1185">Reference proteome</keyword>
<dbReference type="EMBL" id="FUWS01000005">
    <property type="protein sequence ID" value="SJZ99090.1"/>
    <property type="molecule type" value="Genomic_DNA"/>
</dbReference>
<gene>
    <name evidence="2" type="ORF">SAMN02745673_02057</name>
</gene>
<keyword evidence="1" id="KW-0812">Transmembrane</keyword>
<dbReference type="Proteomes" id="UP000190637">
    <property type="component" value="Unassembled WGS sequence"/>
</dbReference>
<feature type="transmembrane region" description="Helical" evidence="1">
    <location>
        <begin position="24"/>
        <end position="46"/>
    </location>
</feature>
<protein>
    <recommendedName>
        <fullName evidence="4">CU044_5270 family protein</fullName>
    </recommendedName>
</protein>
<organism evidence="2 3">
    <name type="scientific">Marinactinospora thermotolerans DSM 45154</name>
    <dbReference type="NCBI Taxonomy" id="1122192"/>
    <lineage>
        <taxon>Bacteria</taxon>
        <taxon>Bacillati</taxon>
        <taxon>Actinomycetota</taxon>
        <taxon>Actinomycetes</taxon>
        <taxon>Streptosporangiales</taxon>
        <taxon>Nocardiopsidaceae</taxon>
        <taxon>Marinactinospora</taxon>
    </lineage>
</organism>
<proteinExistence type="predicted"/>
<evidence type="ECO:0000256" key="1">
    <source>
        <dbReference type="SAM" id="Phobius"/>
    </source>
</evidence>
<dbReference type="NCBIfam" id="NF038083">
    <property type="entry name" value="CU044_5270_fam"/>
    <property type="match status" value="1"/>
</dbReference>
<dbReference type="STRING" id="1122192.SAMN02745673_02057"/>
<dbReference type="AlphaFoldDB" id="A0A1T4Q5P6"/>
<keyword evidence="1" id="KW-1133">Transmembrane helix</keyword>
<reference evidence="2 3" key="1">
    <citation type="submission" date="2017-02" db="EMBL/GenBank/DDBJ databases">
        <authorList>
            <person name="Peterson S.W."/>
        </authorList>
    </citation>
    <scope>NUCLEOTIDE SEQUENCE [LARGE SCALE GENOMIC DNA]</scope>
    <source>
        <strain evidence="2 3">DSM 45154</strain>
    </source>
</reference>
<dbReference type="RefSeq" id="WP_078761407.1">
    <property type="nucleotide sequence ID" value="NZ_FUWS01000005.1"/>
</dbReference>
<name>A0A1T4Q5P6_9ACTN</name>
<evidence type="ECO:0000313" key="2">
    <source>
        <dbReference type="EMBL" id="SJZ99090.1"/>
    </source>
</evidence>